<feature type="region of interest" description="Disordered" evidence="1">
    <location>
        <begin position="121"/>
        <end position="141"/>
    </location>
</feature>
<organism evidence="2">
    <name type="scientific">marine metagenome</name>
    <dbReference type="NCBI Taxonomy" id="408172"/>
    <lineage>
        <taxon>unclassified sequences</taxon>
        <taxon>metagenomes</taxon>
        <taxon>ecological metagenomes</taxon>
    </lineage>
</organism>
<dbReference type="AlphaFoldDB" id="A0A382J799"/>
<feature type="compositionally biased region" description="Basic and acidic residues" evidence="1">
    <location>
        <begin position="128"/>
        <end position="137"/>
    </location>
</feature>
<feature type="non-terminal residue" evidence="2">
    <location>
        <position position="1"/>
    </location>
</feature>
<sequence length="314" mass="35919">ARKNMGLSIVREGRELELDDGWCTTERNAALERWWGAQVEFSKEMDTVFGVSNNKQHAHNLSGVAKKQWDYWKDSDDETIQDIKARMKEEDFEMFVCMTVADEIKKNLGIVRKLIFAENPGKGQRGKGKSDKRHDAESQATAAIERRKKQGLAGASDDDEGKSDQEKLEALEKALADAGITSDEIEEIDVKNIVDLGHKVLFLERSMDSDAFFSVEKEVGKLLVYINKNHKAYRYLISTLDLMENDDDLEEEGLRDRAHQASKAVNLLLSAWARLEDEAKGDELRKIMLFRRDWGRISEDFLADPDEKEEDWTS</sequence>
<gene>
    <name evidence="2" type="ORF">METZ01_LOCUS260630</name>
</gene>
<dbReference type="EMBL" id="UINC01072268">
    <property type="protein sequence ID" value="SVC07776.1"/>
    <property type="molecule type" value="Genomic_DNA"/>
</dbReference>
<evidence type="ECO:0000313" key="2">
    <source>
        <dbReference type="EMBL" id="SVC07776.1"/>
    </source>
</evidence>
<name>A0A382J799_9ZZZZ</name>
<reference evidence="2" key="1">
    <citation type="submission" date="2018-05" db="EMBL/GenBank/DDBJ databases">
        <authorList>
            <person name="Lanie J.A."/>
            <person name="Ng W.-L."/>
            <person name="Kazmierczak K.M."/>
            <person name="Andrzejewski T.M."/>
            <person name="Davidsen T.M."/>
            <person name="Wayne K.J."/>
            <person name="Tettelin H."/>
            <person name="Glass J.I."/>
            <person name="Rusch D."/>
            <person name="Podicherti R."/>
            <person name="Tsui H.-C.T."/>
            <person name="Winkler M.E."/>
        </authorList>
    </citation>
    <scope>NUCLEOTIDE SEQUENCE</scope>
</reference>
<feature type="region of interest" description="Disordered" evidence="1">
    <location>
        <begin position="146"/>
        <end position="165"/>
    </location>
</feature>
<evidence type="ECO:0000256" key="1">
    <source>
        <dbReference type="SAM" id="MobiDB-lite"/>
    </source>
</evidence>
<proteinExistence type="predicted"/>
<accession>A0A382J799</accession>
<protein>
    <submittedName>
        <fullName evidence="2">Uncharacterized protein</fullName>
    </submittedName>
</protein>